<reference evidence="2" key="2">
    <citation type="submission" date="2025-08" db="UniProtKB">
        <authorList>
            <consortium name="RefSeq"/>
        </authorList>
    </citation>
    <scope>IDENTIFICATION</scope>
    <source>
        <tissue evidence="2">Leaf</tissue>
    </source>
</reference>
<sequence>MTSSGGRMILIKHILQSLPTYILSAMNPPKGIIKLMEKHFANFFWGTNEGKNKYHWSSWNNLCLSQDEGGADVRKMEDIIDILSIKRWWRFRTHPSLWTNFFKNKYCKRAHPVNKKPNPTDSHIWRNMLKIRDKAEENIIWEIQKGNCSFWWDNWTGDANEDDFPVWTTSNDGRFSSNSA</sequence>
<keyword evidence="1" id="KW-1185">Reference proteome</keyword>
<gene>
    <name evidence="2" type="primary">LOC142180901</name>
</gene>
<name>A0AC58UHZ8_TOBAC</name>
<reference evidence="1" key="1">
    <citation type="journal article" date="2014" name="Nat. Commun.">
        <title>The tobacco genome sequence and its comparison with those of tomato and potato.</title>
        <authorList>
            <person name="Sierro N."/>
            <person name="Battey J.N."/>
            <person name="Ouadi S."/>
            <person name="Bakaher N."/>
            <person name="Bovet L."/>
            <person name="Willig A."/>
            <person name="Goepfert S."/>
            <person name="Peitsch M.C."/>
            <person name="Ivanov N.V."/>
        </authorList>
    </citation>
    <scope>NUCLEOTIDE SEQUENCE [LARGE SCALE GENOMIC DNA]</scope>
</reference>
<proteinExistence type="predicted"/>
<evidence type="ECO:0000313" key="1">
    <source>
        <dbReference type="Proteomes" id="UP000790787"/>
    </source>
</evidence>
<dbReference type="RefSeq" id="XP_075109105.1">
    <property type="nucleotide sequence ID" value="XM_075253004.1"/>
</dbReference>
<organism evidence="1 2">
    <name type="scientific">Nicotiana tabacum</name>
    <name type="common">Common tobacco</name>
    <dbReference type="NCBI Taxonomy" id="4097"/>
    <lineage>
        <taxon>Eukaryota</taxon>
        <taxon>Viridiplantae</taxon>
        <taxon>Streptophyta</taxon>
        <taxon>Embryophyta</taxon>
        <taxon>Tracheophyta</taxon>
        <taxon>Spermatophyta</taxon>
        <taxon>Magnoliopsida</taxon>
        <taxon>eudicotyledons</taxon>
        <taxon>Gunneridae</taxon>
        <taxon>Pentapetalae</taxon>
        <taxon>asterids</taxon>
        <taxon>lamiids</taxon>
        <taxon>Solanales</taxon>
        <taxon>Solanaceae</taxon>
        <taxon>Nicotianoideae</taxon>
        <taxon>Nicotianeae</taxon>
        <taxon>Nicotiana</taxon>
    </lineage>
</organism>
<protein>
    <submittedName>
        <fullName evidence="2">Mitochondrial protein AtMg00310</fullName>
    </submittedName>
</protein>
<evidence type="ECO:0000313" key="2">
    <source>
        <dbReference type="RefSeq" id="XP_075109105.1"/>
    </source>
</evidence>
<dbReference type="Proteomes" id="UP000790787">
    <property type="component" value="Chromosome 5"/>
</dbReference>
<accession>A0AC58UHZ8</accession>